<comment type="caution">
    <text evidence="2">The sequence shown here is derived from an EMBL/GenBank/DDBJ whole genome shotgun (WGS) entry which is preliminary data.</text>
</comment>
<protein>
    <submittedName>
        <fullName evidence="2">Uncharacterized protein</fullName>
    </submittedName>
</protein>
<feature type="region of interest" description="Disordered" evidence="1">
    <location>
        <begin position="62"/>
        <end position="85"/>
    </location>
</feature>
<sequence length="152" mass="16837">MDLRYAGIAQIIDRIPGTFEISFCKTQMPVSSPSVLLCIHASSTCSMSAPATCRNMSLSKRQEKVKVPASGKGKSKGKGKIAETQAPANTEDSLCFCIEGMKPYFIKKQNRSFTLEKCFNLARLDQEFSNISKQIAAREWHPFLDTPAGYFS</sequence>
<proteinExistence type="predicted"/>
<accession>A0ABS8V9V6</accession>
<reference evidence="2 3" key="1">
    <citation type="journal article" date="2021" name="BMC Genomics">
        <title>Datura genome reveals duplications of psychoactive alkaloid biosynthetic genes and high mutation rate following tissue culture.</title>
        <authorList>
            <person name="Rajewski A."/>
            <person name="Carter-House D."/>
            <person name="Stajich J."/>
            <person name="Litt A."/>
        </authorList>
    </citation>
    <scope>NUCLEOTIDE SEQUENCE [LARGE SCALE GENOMIC DNA]</scope>
    <source>
        <strain evidence="2">AR-01</strain>
    </source>
</reference>
<evidence type="ECO:0000313" key="2">
    <source>
        <dbReference type="EMBL" id="MCD9643227.1"/>
    </source>
</evidence>
<dbReference type="Proteomes" id="UP000823775">
    <property type="component" value="Unassembled WGS sequence"/>
</dbReference>
<keyword evidence="3" id="KW-1185">Reference proteome</keyword>
<dbReference type="EMBL" id="JACEIK010003826">
    <property type="protein sequence ID" value="MCD9643227.1"/>
    <property type="molecule type" value="Genomic_DNA"/>
</dbReference>
<name>A0ABS8V9V6_DATST</name>
<organism evidence="2 3">
    <name type="scientific">Datura stramonium</name>
    <name type="common">Jimsonweed</name>
    <name type="synonym">Common thornapple</name>
    <dbReference type="NCBI Taxonomy" id="4076"/>
    <lineage>
        <taxon>Eukaryota</taxon>
        <taxon>Viridiplantae</taxon>
        <taxon>Streptophyta</taxon>
        <taxon>Embryophyta</taxon>
        <taxon>Tracheophyta</taxon>
        <taxon>Spermatophyta</taxon>
        <taxon>Magnoliopsida</taxon>
        <taxon>eudicotyledons</taxon>
        <taxon>Gunneridae</taxon>
        <taxon>Pentapetalae</taxon>
        <taxon>asterids</taxon>
        <taxon>lamiids</taxon>
        <taxon>Solanales</taxon>
        <taxon>Solanaceae</taxon>
        <taxon>Solanoideae</taxon>
        <taxon>Datureae</taxon>
        <taxon>Datura</taxon>
    </lineage>
</organism>
<evidence type="ECO:0000256" key="1">
    <source>
        <dbReference type="SAM" id="MobiDB-lite"/>
    </source>
</evidence>
<gene>
    <name evidence="2" type="ORF">HAX54_030487</name>
</gene>
<evidence type="ECO:0000313" key="3">
    <source>
        <dbReference type="Proteomes" id="UP000823775"/>
    </source>
</evidence>